<organism evidence="2 3">
    <name type="scientific">Arabidopsis thaliana</name>
    <name type="common">Mouse-ear cress</name>
    <dbReference type="NCBI Taxonomy" id="3702"/>
    <lineage>
        <taxon>Eukaryota</taxon>
        <taxon>Viridiplantae</taxon>
        <taxon>Streptophyta</taxon>
        <taxon>Embryophyta</taxon>
        <taxon>Tracheophyta</taxon>
        <taxon>Spermatophyta</taxon>
        <taxon>Magnoliopsida</taxon>
        <taxon>eudicotyledons</taxon>
        <taxon>Gunneridae</taxon>
        <taxon>Pentapetalae</taxon>
        <taxon>rosids</taxon>
        <taxon>malvids</taxon>
        <taxon>Brassicales</taxon>
        <taxon>Brassicaceae</taxon>
        <taxon>Camelineae</taxon>
        <taxon>Arabidopsis</taxon>
    </lineage>
</organism>
<evidence type="ECO:0000313" key="3">
    <source>
        <dbReference type="Proteomes" id="UP000516314"/>
    </source>
</evidence>
<evidence type="ECO:0000313" key="2">
    <source>
        <dbReference type="EMBL" id="CAD5332962.1"/>
    </source>
</evidence>
<feature type="region of interest" description="Disordered" evidence="1">
    <location>
        <begin position="1"/>
        <end position="87"/>
    </location>
</feature>
<dbReference type="Proteomes" id="UP000516314">
    <property type="component" value="Chromosome 5"/>
</dbReference>
<reference evidence="2 3" key="1">
    <citation type="submission" date="2020-09" db="EMBL/GenBank/DDBJ databases">
        <authorList>
            <person name="Ashkenazy H."/>
        </authorList>
    </citation>
    <scope>NUCLEOTIDE SEQUENCE [LARGE SCALE GENOMIC DNA]</scope>
    <source>
        <strain evidence="3">cv. Cdm-0</strain>
    </source>
</reference>
<protein>
    <submittedName>
        <fullName evidence="2">(thale cress) hypothetical protein</fullName>
    </submittedName>
</protein>
<evidence type="ECO:0000256" key="1">
    <source>
        <dbReference type="SAM" id="MobiDB-lite"/>
    </source>
</evidence>
<feature type="compositionally biased region" description="Basic residues" evidence="1">
    <location>
        <begin position="76"/>
        <end position="87"/>
    </location>
</feature>
<name>A0A7G2FEV7_ARATH</name>
<sequence>MMNEGVDNEEEHVNSDIDGSDREQTQVPETQENEEVYRVNIEDESRLSTESTRDATRIPSSITQQRGNVSCASNTKRGRKLKSCYRK</sequence>
<proteinExistence type="predicted"/>
<feature type="compositionally biased region" description="Basic and acidic residues" evidence="1">
    <location>
        <begin position="35"/>
        <end position="56"/>
    </location>
</feature>
<feature type="compositionally biased region" description="Polar residues" evidence="1">
    <location>
        <begin position="58"/>
        <end position="75"/>
    </location>
</feature>
<feature type="compositionally biased region" description="Acidic residues" evidence="1">
    <location>
        <begin position="1"/>
        <end position="10"/>
    </location>
</feature>
<dbReference type="EMBL" id="LR881470">
    <property type="protein sequence ID" value="CAD5332962.1"/>
    <property type="molecule type" value="Genomic_DNA"/>
</dbReference>
<dbReference type="AlphaFoldDB" id="A0A7G2FEV7"/>
<feature type="compositionally biased region" description="Basic and acidic residues" evidence="1">
    <location>
        <begin position="11"/>
        <end position="24"/>
    </location>
</feature>
<accession>A0A7G2FEV7</accession>
<gene>
    <name evidence="2" type="ORF">AT9943_LOCUS20341</name>
</gene>